<dbReference type="GO" id="GO:0016740">
    <property type="term" value="F:transferase activity"/>
    <property type="evidence" value="ECO:0007669"/>
    <property type="project" value="UniProtKB-KW"/>
</dbReference>
<accession>A0A0C1L606</accession>
<dbReference type="EC" id="6.3.5.-" evidence="1"/>
<dbReference type="OrthoDB" id="9813938at2"/>
<comment type="function">
    <text evidence="1">Allows the formation of correctly charged Asn-tRNA(Asn) or Gln-tRNA(Gln) through the transamidation of misacylated Asp-tRNA(Asn) or Glu-tRNA(Gln) in organisms which lack either or both of asparaginyl-tRNA or glutaminyl-tRNA synthetases. The reaction takes place in the presence of glutamine and ATP through an activated phospho-Asp-tRNA(Asn) or phospho-Glu-tRNA(Gln).</text>
</comment>
<evidence type="ECO:0000313" key="2">
    <source>
        <dbReference type="EMBL" id="KIC95552.1"/>
    </source>
</evidence>
<reference evidence="2 3" key="1">
    <citation type="submission" date="2014-11" db="EMBL/GenBank/DDBJ databases">
        <title>Genome sequence of Flavihumibacter solisilvae 3-3.</title>
        <authorList>
            <person name="Zhou G."/>
            <person name="Li M."/>
            <person name="Wang G."/>
        </authorList>
    </citation>
    <scope>NUCLEOTIDE SEQUENCE [LARGE SCALE GENOMIC DNA]</scope>
    <source>
        <strain evidence="2 3">3-3</strain>
    </source>
</reference>
<dbReference type="NCBIfam" id="TIGR00135">
    <property type="entry name" value="gatC"/>
    <property type="match status" value="1"/>
</dbReference>
<keyword evidence="1" id="KW-0547">Nucleotide-binding</keyword>
<dbReference type="GO" id="GO:0070681">
    <property type="term" value="P:glutaminyl-tRNAGln biosynthesis via transamidation"/>
    <property type="evidence" value="ECO:0007669"/>
    <property type="project" value="TreeGrafter"/>
</dbReference>
<proteinExistence type="inferred from homology"/>
<dbReference type="Pfam" id="PF02686">
    <property type="entry name" value="GatC"/>
    <property type="match status" value="1"/>
</dbReference>
<evidence type="ECO:0000256" key="1">
    <source>
        <dbReference type="HAMAP-Rule" id="MF_00122"/>
    </source>
</evidence>
<dbReference type="SUPFAM" id="SSF141000">
    <property type="entry name" value="Glu-tRNAGln amidotransferase C subunit"/>
    <property type="match status" value="1"/>
</dbReference>
<keyword evidence="1" id="KW-0436">Ligase</keyword>
<dbReference type="GO" id="GO:0006412">
    <property type="term" value="P:translation"/>
    <property type="evidence" value="ECO:0007669"/>
    <property type="project" value="UniProtKB-UniRule"/>
</dbReference>
<dbReference type="GO" id="GO:0050567">
    <property type="term" value="F:glutaminyl-tRNA synthase (glutamine-hydrolyzing) activity"/>
    <property type="evidence" value="ECO:0007669"/>
    <property type="project" value="UniProtKB-UniRule"/>
</dbReference>
<dbReference type="EMBL" id="JSVC01000005">
    <property type="protein sequence ID" value="KIC95552.1"/>
    <property type="molecule type" value="Genomic_DNA"/>
</dbReference>
<dbReference type="STRING" id="1349421.OI18_04605"/>
<keyword evidence="1" id="KW-0067">ATP-binding</keyword>
<dbReference type="PANTHER" id="PTHR15004">
    <property type="entry name" value="GLUTAMYL-TRNA(GLN) AMIDOTRANSFERASE SUBUNIT C, MITOCHONDRIAL"/>
    <property type="match status" value="1"/>
</dbReference>
<organism evidence="2 3">
    <name type="scientific">Flavihumibacter solisilvae</name>
    <dbReference type="NCBI Taxonomy" id="1349421"/>
    <lineage>
        <taxon>Bacteria</taxon>
        <taxon>Pseudomonadati</taxon>
        <taxon>Bacteroidota</taxon>
        <taxon>Chitinophagia</taxon>
        <taxon>Chitinophagales</taxon>
        <taxon>Chitinophagaceae</taxon>
        <taxon>Flavihumibacter</taxon>
    </lineage>
</organism>
<dbReference type="InterPro" id="IPR003837">
    <property type="entry name" value="GatC"/>
</dbReference>
<protein>
    <recommendedName>
        <fullName evidence="1">Aspartyl/glutamyl-tRNA(Asn/Gln) amidotransferase subunit C</fullName>
        <shortName evidence="1">Asp/Glu-ADT subunit C</shortName>
        <ecNumber evidence="1">6.3.5.-</ecNumber>
    </recommendedName>
</protein>
<dbReference type="Proteomes" id="UP000031408">
    <property type="component" value="Unassembled WGS sequence"/>
</dbReference>
<sequence length="96" mass="10975">MELTNDMIRQLASLARLEFDEADTIQIREDLARMIGFVEKLQELDTTGVEPLLHMSGTRDVLRDDEIKGSMGREDAMKIAPDTDGKYFYVPKVIKK</sequence>
<dbReference type="Gene3D" id="1.10.20.60">
    <property type="entry name" value="Glu-tRNAGln amidotransferase C subunit, N-terminal domain"/>
    <property type="match status" value="1"/>
</dbReference>
<comment type="subunit">
    <text evidence="1">Heterotrimer of A, B and C subunits.</text>
</comment>
<dbReference type="RefSeq" id="WP_039137610.1">
    <property type="nucleotide sequence ID" value="NZ_JSVC01000005.1"/>
</dbReference>
<gene>
    <name evidence="1" type="primary">gatC</name>
    <name evidence="2" type="ORF">OI18_04605</name>
</gene>
<dbReference type="GO" id="GO:0006450">
    <property type="term" value="P:regulation of translational fidelity"/>
    <property type="evidence" value="ECO:0007669"/>
    <property type="project" value="InterPro"/>
</dbReference>
<dbReference type="HAMAP" id="MF_00122">
    <property type="entry name" value="GatC"/>
    <property type="match status" value="1"/>
</dbReference>
<keyword evidence="2" id="KW-0808">Transferase</keyword>
<dbReference type="PANTHER" id="PTHR15004:SF0">
    <property type="entry name" value="GLUTAMYL-TRNA(GLN) AMIDOTRANSFERASE SUBUNIT C, MITOCHONDRIAL"/>
    <property type="match status" value="1"/>
</dbReference>
<comment type="similarity">
    <text evidence="1">Belongs to the GatC family.</text>
</comment>
<dbReference type="InterPro" id="IPR036113">
    <property type="entry name" value="Asp/Glu-ADT_sf_sub_c"/>
</dbReference>
<keyword evidence="3" id="KW-1185">Reference proteome</keyword>
<comment type="catalytic activity">
    <reaction evidence="1">
        <text>L-aspartyl-tRNA(Asn) + L-glutamine + ATP + H2O = L-asparaginyl-tRNA(Asn) + L-glutamate + ADP + phosphate + 2 H(+)</text>
        <dbReference type="Rhea" id="RHEA:14513"/>
        <dbReference type="Rhea" id="RHEA-COMP:9674"/>
        <dbReference type="Rhea" id="RHEA-COMP:9677"/>
        <dbReference type="ChEBI" id="CHEBI:15377"/>
        <dbReference type="ChEBI" id="CHEBI:15378"/>
        <dbReference type="ChEBI" id="CHEBI:29985"/>
        <dbReference type="ChEBI" id="CHEBI:30616"/>
        <dbReference type="ChEBI" id="CHEBI:43474"/>
        <dbReference type="ChEBI" id="CHEBI:58359"/>
        <dbReference type="ChEBI" id="CHEBI:78515"/>
        <dbReference type="ChEBI" id="CHEBI:78516"/>
        <dbReference type="ChEBI" id="CHEBI:456216"/>
    </reaction>
</comment>
<dbReference type="GO" id="GO:0005524">
    <property type="term" value="F:ATP binding"/>
    <property type="evidence" value="ECO:0007669"/>
    <property type="project" value="UniProtKB-KW"/>
</dbReference>
<comment type="caution">
    <text evidence="2">The sequence shown here is derived from an EMBL/GenBank/DDBJ whole genome shotgun (WGS) entry which is preliminary data.</text>
</comment>
<evidence type="ECO:0000313" key="3">
    <source>
        <dbReference type="Proteomes" id="UP000031408"/>
    </source>
</evidence>
<dbReference type="AlphaFoldDB" id="A0A0C1L606"/>
<dbReference type="GO" id="GO:0050566">
    <property type="term" value="F:asparaginyl-tRNA synthase (glutamine-hydrolyzing) activity"/>
    <property type="evidence" value="ECO:0007669"/>
    <property type="project" value="RHEA"/>
</dbReference>
<name>A0A0C1L606_9BACT</name>
<comment type="catalytic activity">
    <reaction evidence="1">
        <text>L-glutamyl-tRNA(Gln) + L-glutamine + ATP + H2O = L-glutaminyl-tRNA(Gln) + L-glutamate + ADP + phosphate + H(+)</text>
        <dbReference type="Rhea" id="RHEA:17521"/>
        <dbReference type="Rhea" id="RHEA-COMP:9681"/>
        <dbReference type="Rhea" id="RHEA-COMP:9684"/>
        <dbReference type="ChEBI" id="CHEBI:15377"/>
        <dbReference type="ChEBI" id="CHEBI:15378"/>
        <dbReference type="ChEBI" id="CHEBI:29985"/>
        <dbReference type="ChEBI" id="CHEBI:30616"/>
        <dbReference type="ChEBI" id="CHEBI:43474"/>
        <dbReference type="ChEBI" id="CHEBI:58359"/>
        <dbReference type="ChEBI" id="CHEBI:78520"/>
        <dbReference type="ChEBI" id="CHEBI:78521"/>
        <dbReference type="ChEBI" id="CHEBI:456216"/>
    </reaction>
</comment>
<keyword evidence="1" id="KW-0648">Protein biosynthesis</keyword>